<feature type="domain" description="ABC transporter" evidence="5">
    <location>
        <begin position="4"/>
        <end position="257"/>
    </location>
</feature>
<dbReference type="InterPro" id="IPR003439">
    <property type="entry name" value="ABC_transporter-like_ATP-bd"/>
</dbReference>
<evidence type="ECO:0000256" key="1">
    <source>
        <dbReference type="ARBA" id="ARBA00005417"/>
    </source>
</evidence>
<dbReference type="InterPro" id="IPR003593">
    <property type="entry name" value="AAA+_ATPase"/>
</dbReference>
<keyword evidence="3" id="KW-0547">Nucleotide-binding</keyword>
<dbReference type="InterPro" id="IPR027417">
    <property type="entry name" value="P-loop_NTPase"/>
</dbReference>
<dbReference type="EMBL" id="FOOK01000011">
    <property type="protein sequence ID" value="SFF98205.1"/>
    <property type="molecule type" value="Genomic_DNA"/>
</dbReference>
<evidence type="ECO:0000256" key="4">
    <source>
        <dbReference type="ARBA" id="ARBA00022840"/>
    </source>
</evidence>
<dbReference type="SMART" id="SM00382">
    <property type="entry name" value="AAA"/>
    <property type="match status" value="1"/>
</dbReference>
<evidence type="ECO:0000259" key="5">
    <source>
        <dbReference type="PROSITE" id="PS50893"/>
    </source>
</evidence>
<dbReference type="OrthoDB" id="9804819at2"/>
<sequence>MTVIRAENLTKTFLVKRKAPGFWGSLQSLVKPDAVEKEAVRGISFRVEKGETVAFLGPNGAGKSTTIKMLTGILHPTSGRLEVLGMVPQRERVRLAFRIGTVFGQKSQLWYHLPPADTFALMADIYELPAKSFRVRRDELVELFGLGPYLHTPVRKLSLGERMRCEMAVALLHRPEILFLDEPTIGMDVVVKQKIREMIRLFNREEGVTVFLTSHDTGDVEELCDRAIIINHGKVVMDVPVHQLKRDVLKYKIVHLKPGAEPDAFALPGTEVLKRKGTGLKLKVDILKTSVEAVIGRLLERYPILDINVEDPSMEDVITTLYETKGG</sequence>
<comment type="similarity">
    <text evidence="1">Belongs to the ABC transporter superfamily.</text>
</comment>
<keyword evidence="4 6" id="KW-0067">ATP-binding</keyword>
<evidence type="ECO:0000313" key="6">
    <source>
        <dbReference type="EMBL" id="SFF98205.1"/>
    </source>
</evidence>
<dbReference type="PANTHER" id="PTHR42711">
    <property type="entry name" value="ABC TRANSPORTER ATP-BINDING PROTEIN"/>
    <property type="match status" value="1"/>
</dbReference>
<dbReference type="SUPFAM" id="SSF52540">
    <property type="entry name" value="P-loop containing nucleoside triphosphate hydrolases"/>
    <property type="match status" value="1"/>
</dbReference>
<organism evidence="6 7">
    <name type="scientific">Planifilum fulgidum</name>
    <dbReference type="NCBI Taxonomy" id="201973"/>
    <lineage>
        <taxon>Bacteria</taxon>
        <taxon>Bacillati</taxon>
        <taxon>Bacillota</taxon>
        <taxon>Bacilli</taxon>
        <taxon>Bacillales</taxon>
        <taxon>Thermoactinomycetaceae</taxon>
        <taxon>Planifilum</taxon>
    </lineage>
</organism>
<keyword evidence="2" id="KW-0813">Transport</keyword>
<gene>
    <name evidence="6" type="ORF">SAMN04488025_11120</name>
</gene>
<accession>A0A1I2N2T0</accession>
<dbReference type="STRING" id="201973.SAMN04488025_11120"/>
<dbReference type="AlphaFoldDB" id="A0A1I2N2T0"/>
<proteinExistence type="inferred from homology"/>
<protein>
    <submittedName>
        <fullName evidence="6">ABC-2 type transport system ATP-binding protein</fullName>
    </submittedName>
</protein>
<dbReference type="GO" id="GO:0005524">
    <property type="term" value="F:ATP binding"/>
    <property type="evidence" value="ECO:0007669"/>
    <property type="project" value="UniProtKB-KW"/>
</dbReference>
<dbReference type="Pfam" id="PF00005">
    <property type="entry name" value="ABC_tran"/>
    <property type="match status" value="1"/>
</dbReference>
<dbReference type="PANTHER" id="PTHR42711:SF5">
    <property type="entry name" value="ABC TRANSPORTER ATP-BINDING PROTEIN NATA"/>
    <property type="match status" value="1"/>
</dbReference>
<evidence type="ECO:0000313" key="7">
    <source>
        <dbReference type="Proteomes" id="UP000198661"/>
    </source>
</evidence>
<evidence type="ECO:0000256" key="2">
    <source>
        <dbReference type="ARBA" id="ARBA00022448"/>
    </source>
</evidence>
<name>A0A1I2N2T0_9BACL</name>
<dbReference type="GO" id="GO:0016887">
    <property type="term" value="F:ATP hydrolysis activity"/>
    <property type="evidence" value="ECO:0007669"/>
    <property type="project" value="InterPro"/>
</dbReference>
<reference evidence="6 7" key="1">
    <citation type="submission" date="2016-10" db="EMBL/GenBank/DDBJ databases">
        <authorList>
            <person name="de Groot N.N."/>
        </authorList>
    </citation>
    <scope>NUCLEOTIDE SEQUENCE [LARGE SCALE GENOMIC DNA]</scope>
    <source>
        <strain evidence="6 7">DSM 44945</strain>
    </source>
</reference>
<dbReference type="InterPro" id="IPR050763">
    <property type="entry name" value="ABC_transporter_ATP-binding"/>
</dbReference>
<dbReference type="RefSeq" id="WP_092037807.1">
    <property type="nucleotide sequence ID" value="NZ_FOOK01000011.1"/>
</dbReference>
<dbReference type="Proteomes" id="UP000198661">
    <property type="component" value="Unassembled WGS sequence"/>
</dbReference>
<keyword evidence="7" id="KW-1185">Reference proteome</keyword>
<dbReference type="Gene3D" id="3.40.50.300">
    <property type="entry name" value="P-loop containing nucleotide triphosphate hydrolases"/>
    <property type="match status" value="1"/>
</dbReference>
<evidence type="ECO:0000256" key="3">
    <source>
        <dbReference type="ARBA" id="ARBA00022741"/>
    </source>
</evidence>
<dbReference type="PROSITE" id="PS50893">
    <property type="entry name" value="ABC_TRANSPORTER_2"/>
    <property type="match status" value="1"/>
</dbReference>